<dbReference type="InterPro" id="IPR027417">
    <property type="entry name" value="P-loop_NTPase"/>
</dbReference>
<dbReference type="SMART" id="SM00382">
    <property type="entry name" value="AAA"/>
    <property type="match status" value="1"/>
</dbReference>
<sequence>MFLLSVTKVQGSGSKEEDQCLMMSPFLDATKIEVDLHQADISGGTLENLEQRLPFTRLYCLGGLGDVGHSCWQFIADGLRSSHLFHQLSMGLPLGALLITGQRGTGKTSLAGALCKEAAEKLGAYVHIVECKTLKGKRGDTVRQVWERAFEEATWRQPAVVFIDDVDKVVGTSMSVELEQGQEGVLSTYLSSVLKELTSHVSRRRDAVVLLCTAQSTSCLHPSLNTARGQHLFHYMVHLQPPGQVERLEILRILIRSLTLSKDVKLEDLAERTDGFTGADLKALLYNAQLIAWQRLHSSWRSNESKDCVDERPVMNLPHQPATQFLHMPSLQAGFSSPSADRMQELNMELCRLGVDASLDLNVEDVNGEDLHLDISQEHLLDALCNTQPSITDNGVRSWTTVCENFRHTKGMGKAWTPKQDQKVTLA</sequence>
<dbReference type="SUPFAM" id="SSF52540">
    <property type="entry name" value="P-loop containing nucleoside triphosphate hydrolases"/>
    <property type="match status" value="1"/>
</dbReference>
<dbReference type="GO" id="GO:0005524">
    <property type="term" value="F:ATP binding"/>
    <property type="evidence" value="ECO:0007669"/>
    <property type="project" value="InterPro"/>
</dbReference>
<dbReference type="Proteomes" id="UP000694388">
    <property type="component" value="Unplaced"/>
</dbReference>
<evidence type="ECO:0000259" key="1">
    <source>
        <dbReference type="SMART" id="SM00382"/>
    </source>
</evidence>
<reference evidence="2" key="1">
    <citation type="submission" date="2025-08" db="UniProtKB">
        <authorList>
            <consortium name="Ensembl"/>
        </authorList>
    </citation>
    <scope>IDENTIFICATION</scope>
</reference>
<evidence type="ECO:0000313" key="2">
    <source>
        <dbReference type="Ensembl" id="ENSEBUP00000011577.1"/>
    </source>
</evidence>
<dbReference type="Gene3D" id="1.10.8.60">
    <property type="match status" value="1"/>
</dbReference>
<dbReference type="GO" id="GO:0016887">
    <property type="term" value="F:ATP hydrolysis activity"/>
    <property type="evidence" value="ECO:0007669"/>
    <property type="project" value="InterPro"/>
</dbReference>
<reference evidence="2" key="2">
    <citation type="submission" date="2025-09" db="UniProtKB">
        <authorList>
            <consortium name="Ensembl"/>
        </authorList>
    </citation>
    <scope>IDENTIFICATION</scope>
</reference>
<accession>A0A8C4Q995</accession>
<feature type="domain" description="AAA+ ATPase" evidence="1">
    <location>
        <begin position="93"/>
        <end position="242"/>
    </location>
</feature>
<keyword evidence="3" id="KW-1185">Reference proteome</keyword>
<evidence type="ECO:0000313" key="3">
    <source>
        <dbReference type="Proteomes" id="UP000694388"/>
    </source>
</evidence>
<dbReference type="Pfam" id="PF00004">
    <property type="entry name" value="AAA"/>
    <property type="match status" value="1"/>
</dbReference>
<organism evidence="2 3">
    <name type="scientific">Eptatretus burgeri</name>
    <name type="common">Inshore hagfish</name>
    <dbReference type="NCBI Taxonomy" id="7764"/>
    <lineage>
        <taxon>Eukaryota</taxon>
        <taxon>Metazoa</taxon>
        <taxon>Chordata</taxon>
        <taxon>Craniata</taxon>
        <taxon>Vertebrata</taxon>
        <taxon>Cyclostomata</taxon>
        <taxon>Myxini</taxon>
        <taxon>Myxiniformes</taxon>
        <taxon>Myxinidae</taxon>
        <taxon>Eptatretinae</taxon>
        <taxon>Eptatretus</taxon>
    </lineage>
</organism>
<dbReference type="GO" id="GO:0016558">
    <property type="term" value="P:protein import into peroxisome matrix"/>
    <property type="evidence" value="ECO:0007669"/>
    <property type="project" value="TreeGrafter"/>
</dbReference>
<name>A0A8C4Q995_EPTBU</name>
<dbReference type="Gene3D" id="3.40.50.300">
    <property type="entry name" value="P-loop containing nucleotide triphosphate hydrolases"/>
    <property type="match status" value="1"/>
</dbReference>
<dbReference type="Pfam" id="PF17862">
    <property type="entry name" value="AAA_lid_3"/>
    <property type="match status" value="1"/>
</dbReference>
<dbReference type="PANTHER" id="PTHR23077">
    <property type="entry name" value="AAA-FAMILY ATPASE"/>
    <property type="match status" value="1"/>
</dbReference>
<proteinExistence type="predicted"/>
<dbReference type="InterPro" id="IPR041569">
    <property type="entry name" value="AAA_lid_3"/>
</dbReference>
<dbReference type="InterPro" id="IPR050168">
    <property type="entry name" value="AAA_ATPase_domain"/>
</dbReference>
<dbReference type="AlphaFoldDB" id="A0A8C4Q995"/>
<dbReference type="GO" id="GO:0005829">
    <property type="term" value="C:cytosol"/>
    <property type="evidence" value="ECO:0007669"/>
    <property type="project" value="TreeGrafter"/>
</dbReference>
<dbReference type="InterPro" id="IPR003593">
    <property type="entry name" value="AAA+_ATPase"/>
</dbReference>
<dbReference type="PANTHER" id="PTHR23077:SF12">
    <property type="entry name" value="PEROXISOMAL ATPASE PEX1"/>
    <property type="match status" value="1"/>
</dbReference>
<protein>
    <recommendedName>
        <fullName evidence="1">AAA+ ATPase domain-containing protein</fullName>
    </recommendedName>
</protein>
<dbReference type="Ensembl" id="ENSEBUT00000012149.1">
    <property type="protein sequence ID" value="ENSEBUP00000011577.1"/>
    <property type="gene ID" value="ENSEBUG00000007410.1"/>
</dbReference>
<dbReference type="InterPro" id="IPR003959">
    <property type="entry name" value="ATPase_AAA_core"/>
</dbReference>
<dbReference type="GO" id="GO:0005778">
    <property type="term" value="C:peroxisomal membrane"/>
    <property type="evidence" value="ECO:0007669"/>
    <property type="project" value="TreeGrafter"/>
</dbReference>
<dbReference type="GeneTree" id="ENSGT00550000075032"/>